<dbReference type="GO" id="GO:0003676">
    <property type="term" value="F:nucleic acid binding"/>
    <property type="evidence" value="ECO:0007669"/>
    <property type="project" value="InterPro"/>
</dbReference>
<dbReference type="InterPro" id="IPR036397">
    <property type="entry name" value="RNaseH_sf"/>
</dbReference>
<sequence>MHPPQSPDLNPIENLWTVMKAELHKNPASSIHDLKVKLKEIWYSIDNEILKFEVNDECEKHSNERRSFLSKFQAKINKNQQSTDVNRDFSLGGAHFPNPL</sequence>
<evidence type="ECO:0000259" key="1">
    <source>
        <dbReference type="Pfam" id="PF13358"/>
    </source>
</evidence>
<feature type="domain" description="Tc1-like transposase DDE" evidence="1">
    <location>
        <begin position="3"/>
        <end position="34"/>
    </location>
</feature>
<dbReference type="HOGENOM" id="CLU_2311409_0_0_1"/>
<dbReference type="Pfam" id="PF13358">
    <property type="entry name" value="DDE_3"/>
    <property type="match status" value="1"/>
</dbReference>
<dbReference type="AlphaFoldDB" id="F0WRV8"/>
<accession>F0WRV8</accession>
<name>F0WRV8_9STRA</name>
<gene>
    <name evidence="2" type="primary">AlNc14C221G9100</name>
    <name evidence="2" type="ORF">ALNC14_102180</name>
</gene>
<reference evidence="2" key="1">
    <citation type="journal article" date="2011" name="PLoS Biol.">
        <title>Gene gain and loss during evolution of obligate parasitism in the white rust pathogen of Arabidopsis thaliana.</title>
        <authorList>
            <person name="Kemen E."/>
            <person name="Gardiner A."/>
            <person name="Schultz-Larsen T."/>
            <person name="Kemen A.C."/>
            <person name="Balmuth A.L."/>
            <person name="Robert-Seilaniantz A."/>
            <person name="Bailey K."/>
            <person name="Holub E."/>
            <person name="Studholme D.J."/>
            <person name="Maclean D."/>
            <person name="Jones J.D."/>
        </authorList>
    </citation>
    <scope>NUCLEOTIDE SEQUENCE</scope>
</reference>
<organism evidence="2">
    <name type="scientific">Albugo laibachii Nc14</name>
    <dbReference type="NCBI Taxonomy" id="890382"/>
    <lineage>
        <taxon>Eukaryota</taxon>
        <taxon>Sar</taxon>
        <taxon>Stramenopiles</taxon>
        <taxon>Oomycota</taxon>
        <taxon>Peronosporomycetes</taxon>
        <taxon>Albuginales</taxon>
        <taxon>Albuginaceae</taxon>
        <taxon>Albugo</taxon>
    </lineage>
</organism>
<evidence type="ECO:0000313" key="2">
    <source>
        <dbReference type="EMBL" id="CCA24074.1"/>
    </source>
</evidence>
<dbReference type="InterPro" id="IPR038717">
    <property type="entry name" value="Tc1-like_DDE_dom"/>
</dbReference>
<protein>
    <submittedName>
        <fullName evidence="2">AlNc14C221G9100 protein</fullName>
    </submittedName>
</protein>
<dbReference type="EMBL" id="FR824266">
    <property type="protein sequence ID" value="CCA24074.1"/>
    <property type="molecule type" value="Genomic_DNA"/>
</dbReference>
<reference evidence="2" key="2">
    <citation type="submission" date="2011-02" db="EMBL/GenBank/DDBJ databases">
        <authorList>
            <person name="MacLean D."/>
        </authorList>
    </citation>
    <scope>NUCLEOTIDE SEQUENCE</scope>
</reference>
<proteinExistence type="predicted"/>
<dbReference type="Gene3D" id="3.30.420.10">
    <property type="entry name" value="Ribonuclease H-like superfamily/Ribonuclease H"/>
    <property type="match status" value="1"/>
</dbReference>